<evidence type="ECO:0008006" key="3">
    <source>
        <dbReference type="Google" id="ProtNLM"/>
    </source>
</evidence>
<sequence>MTVRLRAHHLLCLLTFVGKGYTPAFAANYRRIVARLDAGEAVELVEGPDDICAPMLGEPEHHCRNASVAMRDVQARAAIAKLLGRPLEAGRAIALTVERVERMRRGFAEGGIRAACTGCQWSAFCTQVAGQGFAGTRLTGTVFSPSAGCGTPG</sequence>
<evidence type="ECO:0000313" key="1">
    <source>
        <dbReference type="EMBL" id="TCK30471.1"/>
    </source>
</evidence>
<evidence type="ECO:0000313" key="2">
    <source>
        <dbReference type="Proteomes" id="UP000295030"/>
    </source>
</evidence>
<gene>
    <name evidence="1" type="ORF">EV667_0561</name>
</gene>
<reference evidence="1 2" key="1">
    <citation type="submission" date="2019-03" db="EMBL/GenBank/DDBJ databases">
        <title>Genomic Encyclopedia of Type Strains, Phase IV (KMG-IV): sequencing the most valuable type-strain genomes for metagenomic binning, comparative biology and taxonomic classification.</title>
        <authorList>
            <person name="Goeker M."/>
        </authorList>
    </citation>
    <scope>NUCLEOTIDE SEQUENCE [LARGE SCALE GENOMIC DNA]</scope>
    <source>
        <strain evidence="1 2">DSM 101</strain>
    </source>
</reference>
<dbReference type="EMBL" id="SMFY01000001">
    <property type="protein sequence ID" value="TCK30471.1"/>
    <property type="molecule type" value="Genomic_DNA"/>
</dbReference>
<accession>A0A4R1I8H3</accession>
<dbReference type="OrthoDB" id="6195504at2"/>
<dbReference type="AlphaFoldDB" id="A0A4R1I8H3"/>
<dbReference type="Proteomes" id="UP000295030">
    <property type="component" value="Unassembled WGS sequence"/>
</dbReference>
<proteinExistence type="predicted"/>
<name>A0A4R1I8H3_ANCAQ</name>
<protein>
    <recommendedName>
        <fullName evidence="3">DUF1284 domain-containing protein</fullName>
    </recommendedName>
</protein>
<dbReference type="InterPro" id="IPR009702">
    <property type="entry name" value="DUF1284"/>
</dbReference>
<keyword evidence="2" id="KW-1185">Reference proteome</keyword>
<comment type="caution">
    <text evidence="1">The sequence shown here is derived from an EMBL/GenBank/DDBJ whole genome shotgun (WGS) entry which is preliminary data.</text>
</comment>
<dbReference type="RefSeq" id="WP_131833798.1">
    <property type="nucleotide sequence ID" value="NZ_SMFY01000001.1"/>
</dbReference>
<dbReference type="Pfam" id="PF06935">
    <property type="entry name" value="DUF1284"/>
    <property type="match status" value="1"/>
</dbReference>
<organism evidence="1 2">
    <name type="scientific">Ancylobacter aquaticus</name>
    <dbReference type="NCBI Taxonomy" id="100"/>
    <lineage>
        <taxon>Bacteria</taxon>
        <taxon>Pseudomonadati</taxon>
        <taxon>Pseudomonadota</taxon>
        <taxon>Alphaproteobacteria</taxon>
        <taxon>Hyphomicrobiales</taxon>
        <taxon>Xanthobacteraceae</taxon>
        <taxon>Ancylobacter</taxon>
    </lineage>
</organism>